<sequence>MSTTTPKRPGGASQRQSGFRPRTAADHLPRPERTERSVGKGVAALLGLLVLVVGVPVGLVLWVGNPLPTSAPTMEWLTAPVTAQALIDIVAVLVWLVWAHFVVCLLAEWRAVRAGRLPGMVPAGGGSQLVARRLIAGVLLLAGTATMTGQAPGQSGAPVASVVSTAPAGDSAQQGSQGGLALGSEGTGDQSPGTGADEQDRVDAEAGASVKVTKFYEVKPPAGRNHDTLWDIADRTMGDPFRYKEIYQLNKDRVQPDGRKLQDADLIQSGWQLVMPADASGRDITSVRAHVPATQTPTASAAQAQAQLDDVAQRTGDTAGEAASAAGSGAAGAVAGAADLQTSGVDGAAGAAAEGVTEAPEAERVPLGDLALGGGMVLAGLALALSSRRGPYGDPAAPEQALRLAANGGRADLLDRGLRLLAAGRRQQGLALPDAAAVYVGDDQVIVHLAGQGADHPAPPAPWQVTEEGGVWVLRSADLDGYPVDGPAPWPALVNVASSHGFDLLVDLEYAPGLVSIGGDPEVAREVALSTVVDLVTHPWSDGARVTLVGFADSATSALADLAPGRIEQVRSIEEAIALGRRDTDAHRSLLRGLGVDGVLAGRSAGAGSDLRPHLVVLSGTPGPQEAHQLTELLSSGRTGVSVLCVGQTVAARWRFAVDASGQLDLGVLGMNGTARRLRHGDLDRVAGWVRQSAEDGAQAASRAAALGPVDAVSTLPREGRAHVEAATSMPERQEALAHVGLLGPVVVHAPGEVNPAREELLTELVTLVALHPEGVHDAVLRISLWPRGVEDDVVEATLASATQWLGTGSDGEPLLDRDAGGRWRLGPEVHVDWLELASLAGRRGQEPQRLAGVLAQARGEAFSATPSTRYSWLAFHQAARDARVVVTAVARHCAGALASAGDAAAAQRVLRDGLTLVPRAQSLWRDLLRLLGGSDPDQAARLVGEMRTVLGEEPLEPETAALASHLSPDLRELG</sequence>
<accession>A0A1B1NCK0</accession>
<feature type="transmembrane region" description="Helical" evidence="2">
    <location>
        <begin position="42"/>
        <end position="63"/>
    </location>
</feature>
<dbReference type="PANTHER" id="PTHR34700">
    <property type="entry name" value="POTASSIUM BINDING PROTEIN KBP"/>
    <property type="match status" value="1"/>
</dbReference>
<evidence type="ECO:0000313" key="4">
    <source>
        <dbReference type="Proteomes" id="UP000092482"/>
    </source>
</evidence>
<dbReference type="AlphaFoldDB" id="A0A1B1NCK0"/>
<feature type="compositionally biased region" description="Low complexity" evidence="1">
    <location>
        <begin position="155"/>
        <end position="175"/>
    </location>
</feature>
<dbReference type="PATRIC" id="fig|1758689.4.peg.1760"/>
<feature type="region of interest" description="Disordered" evidence="1">
    <location>
        <begin position="1"/>
        <end position="35"/>
    </location>
</feature>
<feature type="region of interest" description="Disordered" evidence="1">
    <location>
        <begin position="149"/>
        <end position="204"/>
    </location>
</feature>
<gene>
    <name evidence="3" type="ORF">SGUI_1699</name>
</gene>
<dbReference type="EMBL" id="CP014989">
    <property type="protein sequence ID" value="ANS79095.1"/>
    <property type="molecule type" value="Genomic_DNA"/>
</dbReference>
<dbReference type="InterPro" id="IPR036779">
    <property type="entry name" value="LysM_dom_sf"/>
</dbReference>
<feature type="compositionally biased region" description="Basic and acidic residues" evidence="1">
    <location>
        <begin position="23"/>
        <end position="35"/>
    </location>
</feature>
<evidence type="ECO:0000313" key="3">
    <source>
        <dbReference type="EMBL" id="ANS79095.1"/>
    </source>
</evidence>
<reference evidence="3 4" key="1">
    <citation type="submission" date="2016-03" db="EMBL/GenBank/DDBJ databases">
        <title>Shallow-sea hydrothermal system.</title>
        <authorList>
            <person name="Tang K."/>
        </authorList>
    </citation>
    <scope>NUCLEOTIDE SEQUENCE [LARGE SCALE GENOMIC DNA]</scope>
    <source>
        <strain evidence="3 4">JLT9</strain>
    </source>
</reference>
<dbReference type="Proteomes" id="UP000092482">
    <property type="component" value="Chromosome"/>
</dbReference>
<evidence type="ECO:0000256" key="1">
    <source>
        <dbReference type="SAM" id="MobiDB-lite"/>
    </source>
</evidence>
<dbReference type="RefSeq" id="WP_066638833.1">
    <property type="nucleotide sequence ID" value="NZ_CP014989.1"/>
</dbReference>
<name>A0A1B1NCK0_9MICO</name>
<feature type="transmembrane region" description="Helical" evidence="2">
    <location>
        <begin position="83"/>
        <end position="109"/>
    </location>
</feature>
<dbReference type="Gene3D" id="3.10.350.10">
    <property type="entry name" value="LysM domain"/>
    <property type="match status" value="1"/>
</dbReference>
<feature type="transmembrane region" description="Helical" evidence="2">
    <location>
        <begin position="130"/>
        <end position="149"/>
    </location>
</feature>
<dbReference type="InterPro" id="IPR052196">
    <property type="entry name" value="Bact_Kbp"/>
</dbReference>
<dbReference type="KEGG" id="serj:SGUI_1699"/>
<keyword evidence="4" id="KW-1185">Reference proteome</keyword>
<keyword evidence="2" id="KW-1133">Transmembrane helix</keyword>
<organism evidence="3 4">
    <name type="scientific">Serinicoccus hydrothermalis</name>
    <dbReference type="NCBI Taxonomy" id="1758689"/>
    <lineage>
        <taxon>Bacteria</taxon>
        <taxon>Bacillati</taxon>
        <taxon>Actinomycetota</taxon>
        <taxon>Actinomycetes</taxon>
        <taxon>Micrococcales</taxon>
        <taxon>Ornithinimicrobiaceae</taxon>
        <taxon>Serinicoccus</taxon>
    </lineage>
</organism>
<keyword evidence="2" id="KW-0472">Membrane</keyword>
<dbReference type="STRING" id="1758689.SGUI_1699"/>
<dbReference type="OrthoDB" id="8444614at2"/>
<dbReference type="CDD" id="cd00118">
    <property type="entry name" value="LysM"/>
    <property type="match status" value="1"/>
</dbReference>
<protein>
    <submittedName>
        <fullName evidence="3">Putative integral membrane protein</fullName>
    </submittedName>
</protein>
<keyword evidence="2" id="KW-0812">Transmembrane</keyword>
<proteinExistence type="predicted"/>
<dbReference type="PANTHER" id="PTHR34700:SF4">
    <property type="entry name" value="PHAGE-LIKE ELEMENT PBSX PROTEIN XKDP"/>
    <property type="match status" value="1"/>
</dbReference>
<evidence type="ECO:0000256" key="2">
    <source>
        <dbReference type="SAM" id="Phobius"/>
    </source>
</evidence>
<dbReference type="InterPro" id="IPR018392">
    <property type="entry name" value="LysM"/>
</dbReference>